<accession>A0A4Q9I2S1</accession>
<protein>
    <recommendedName>
        <fullName evidence="4">SUKH-4 family immunity protein</fullName>
    </recommendedName>
</protein>
<evidence type="ECO:0008006" key="4">
    <source>
        <dbReference type="Google" id="ProtNLM"/>
    </source>
</evidence>
<dbReference type="Pfam" id="PF14435">
    <property type="entry name" value="SUKH-4"/>
    <property type="match status" value="1"/>
</dbReference>
<proteinExistence type="predicted"/>
<name>A0A4Q9I2S1_STRKA</name>
<gene>
    <name evidence="2" type="ORF">EYS09_03590</name>
</gene>
<evidence type="ECO:0000256" key="1">
    <source>
        <dbReference type="SAM" id="MobiDB-lite"/>
    </source>
</evidence>
<comment type="caution">
    <text evidence="2">The sequence shown here is derived from an EMBL/GenBank/DDBJ whole genome shotgun (WGS) entry which is preliminary data.</text>
</comment>
<keyword evidence="3" id="KW-1185">Reference proteome</keyword>
<dbReference type="RefSeq" id="WP_131122131.1">
    <property type="nucleotide sequence ID" value="NZ_SIXH01000019.1"/>
</dbReference>
<reference evidence="2 3" key="1">
    <citation type="submission" date="2019-02" db="EMBL/GenBank/DDBJ databases">
        <title>Draft Genome Sequence of Streptomyces sp. AM-2504, identified by 16S rRNA comparative analysis as a Streptomyces Kasugaensis strain.</title>
        <authorList>
            <person name="Napolioni V."/>
            <person name="Giuliodori A.M."/>
            <person name="Spurio R."/>
            <person name="Fabbretti A."/>
        </authorList>
    </citation>
    <scope>NUCLEOTIDE SEQUENCE [LARGE SCALE GENOMIC DNA]</scope>
    <source>
        <strain evidence="2 3">AM-2504</strain>
    </source>
</reference>
<dbReference type="Proteomes" id="UP000292452">
    <property type="component" value="Unassembled WGS sequence"/>
</dbReference>
<dbReference type="AlphaFoldDB" id="A0A4Q9I2S1"/>
<evidence type="ECO:0000313" key="3">
    <source>
        <dbReference type="Proteomes" id="UP000292452"/>
    </source>
</evidence>
<dbReference type="InterPro" id="IPR032722">
    <property type="entry name" value="Deaminase_XOO_2897"/>
</dbReference>
<dbReference type="InterPro" id="IPR025851">
    <property type="entry name" value="SUKH-4"/>
</dbReference>
<feature type="region of interest" description="Disordered" evidence="1">
    <location>
        <begin position="109"/>
        <end position="144"/>
    </location>
</feature>
<dbReference type="EMBL" id="SIXH01000019">
    <property type="protein sequence ID" value="TBO60990.1"/>
    <property type="molecule type" value="Genomic_DNA"/>
</dbReference>
<sequence>MITQAQAHAIAARWLNPEGRQGPPREVAMREFDLGWVVWEVPPSSSGAPSLPPEEAVATAAEAAGGAGGAAAGTAMATAAYGVVDRASGELTVWPSAPVDDIVRRYRHERGTGTGPAPAAAPASPAEPPVTGPGNTAVATYRDPSTGEVTTLARVSAPGLPPAEYRLADELRQLGVRGEDVSAVHTDLRPAPLPGGYPADFVVRAFPNAAFTCTEGYGTRPEERAAGVAGLLRHIELTYQLAGRPAPPRPHRVPVPRHVTAAEPMSDAALGEHLVEVFGPGGVVRPDADALAATPLPGATRETLLGAGLPVLVPYFFTADRADDPPAGGLFTDAATHLREVGTEAREATLEALAGYVRLGTDGACAIAVRCTAPEAHQSLLGTVWAVRPSSGGGRFVNRTLAAYARSLALLVATRHQLRGMDPYAAGAAVAAFQERLAAIDPWALDDDGNWWSLVLDQMWHGLF</sequence>
<organism evidence="2 3">
    <name type="scientific">Streptomyces kasugaensis</name>
    <dbReference type="NCBI Taxonomy" id="1946"/>
    <lineage>
        <taxon>Bacteria</taxon>
        <taxon>Bacillati</taxon>
        <taxon>Actinomycetota</taxon>
        <taxon>Actinomycetes</taxon>
        <taxon>Kitasatosporales</taxon>
        <taxon>Streptomycetaceae</taxon>
        <taxon>Streptomyces</taxon>
    </lineage>
</organism>
<dbReference type="Pfam" id="PF14440">
    <property type="entry name" value="XOO_2897-deam"/>
    <property type="match status" value="1"/>
</dbReference>
<evidence type="ECO:0000313" key="2">
    <source>
        <dbReference type="EMBL" id="TBO60990.1"/>
    </source>
</evidence>